<evidence type="ECO:0000313" key="1">
    <source>
        <dbReference type="EMBL" id="PTK58540.1"/>
    </source>
</evidence>
<protein>
    <submittedName>
        <fullName evidence="1">Uncharacterized protein</fullName>
    </submittedName>
</protein>
<accession>A0A2T4S9T9</accession>
<gene>
    <name evidence="1" type="ORF">BUZ61_09020</name>
</gene>
<organism evidence="1 2">
    <name type="scientific">Staphylococcus nepalensis</name>
    <dbReference type="NCBI Taxonomy" id="214473"/>
    <lineage>
        <taxon>Bacteria</taxon>
        <taxon>Bacillati</taxon>
        <taxon>Bacillota</taxon>
        <taxon>Bacilli</taxon>
        <taxon>Bacillales</taxon>
        <taxon>Staphylococcaceae</taxon>
        <taxon>Staphylococcus</taxon>
    </lineage>
</organism>
<dbReference type="EMBL" id="PZHR01000045">
    <property type="protein sequence ID" value="PTK58540.1"/>
    <property type="molecule type" value="Genomic_DNA"/>
</dbReference>
<dbReference type="Proteomes" id="UP000240400">
    <property type="component" value="Unassembled WGS sequence"/>
</dbReference>
<proteinExistence type="predicted"/>
<dbReference type="AlphaFoldDB" id="A0A2T4S9T9"/>
<evidence type="ECO:0000313" key="2">
    <source>
        <dbReference type="Proteomes" id="UP000240400"/>
    </source>
</evidence>
<comment type="caution">
    <text evidence="1">The sequence shown here is derived from an EMBL/GenBank/DDBJ whole genome shotgun (WGS) entry which is preliminary data.</text>
</comment>
<sequence length="99" mass="12142">MIFNIIILIWYVLRAVFVLKIPVDSVITRISEHELERYYIILNEKNGYIIVKPEYRKMTNYYLIKIDDMFNNNKHYKVINKSKELDEIIYNFDYLTKNI</sequence>
<reference evidence="1 2" key="1">
    <citation type="journal article" date="2016" name="Front. Microbiol.">
        <title>Comprehensive Phylogenetic Analysis of Bovine Non-aureus Staphylococci Species Based on Whole-Genome Sequencing.</title>
        <authorList>
            <person name="Naushad S."/>
            <person name="Barkema H.W."/>
            <person name="Luby C."/>
            <person name="Condas L.A."/>
            <person name="Nobrega D.B."/>
            <person name="Carson D.A."/>
            <person name="De Buck J."/>
        </authorList>
    </citation>
    <scope>NUCLEOTIDE SEQUENCE [LARGE SCALE GENOMIC DNA]</scope>
    <source>
        <strain evidence="1 2">SNUC 4337</strain>
    </source>
</reference>
<name>A0A2T4S9T9_9STAP</name>